<dbReference type="Pfam" id="PF13649">
    <property type="entry name" value="Methyltransf_25"/>
    <property type="match status" value="1"/>
</dbReference>
<dbReference type="EMBL" id="JACHMO010000001">
    <property type="protein sequence ID" value="MBB5802195.1"/>
    <property type="molecule type" value="Genomic_DNA"/>
</dbReference>
<evidence type="ECO:0000313" key="6">
    <source>
        <dbReference type="Proteomes" id="UP000552097"/>
    </source>
</evidence>
<evidence type="ECO:0000256" key="3">
    <source>
        <dbReference type="ARBA" id="ARBA00022691"/>
    </source>
</evidence>
<keyword evidence="6" id="KW-1185">Reference proteome</keyword>
<sequence length="232" mass="25462">MAGEYSKRQKIDQYFDFESIYRGDVPDLFNFVPWDIHGPQPVVVEIERAGGFHGDVLDAGCGRGENAIFLAGNGHRTTGIDSAPTAIEQARQRAAERGVAVAFEVADACVLPGYDASFDVVLDSGLYHGLSAGRQRRDYTTALHRATRPGARLHMLCASDATPKEMPVPFRISEDDLRKTLPATGWAITRLDAGLITGVMPKAALEYFRLDLEPDENGHIHTPAWIVEAERV</sequence>
<dbReference type="RefSeq" id="WP_184918762.1">
    <property type="nucleotide sequence ID" value="NZ_JACHMO010000001.1"/>
</dbReference>
<dbReference type="Proteomes" id="UP000552097">
    <property type="component" value="Unassembled WGS sequence"/>
</dbReference>
<proteinExistence type="predicted"/>
<name>A0A7W9LZR7_9PSEU</name>
<feature type="domain" description="Methyltransferase" evidence="4">
    <location>
        <begin position="56"/>
        <end position="150"/>
    </location>
</feature>
<evidence type="ECO:0000256" key="1">
    <source>
        <dbReference type="ARBA" id="ARBA00022603"/>
    </source>
</evidence>
<comment type="caution">
    <text evidence="5">The sequence shown here is derived from an EMBL/GenBank/DDBJ whole genome shotgun (WGS) entry which is preliminary data.</text>
</comment>
<keyword evidence="2 5" id="KW-0808">Transferase</keyword>
<gene>
    <name evidence="5" type="ORF">F4560_001963</name>
</gene>
<dbReference type="InterPro" id="IPR041698">
    <property type="entry name" value="Methyltransf_25"/>
</dbReference>
<evidence type="ECO:0000313" key="5">
    <source>
        <dbReference type="EMBL" id="MBB5802195.1"/>
    </source>
</evidence>
<accession>A0A7W9LZR7</accession>
<evidence type="ECO:0000259" key="4">
    <source>
        <dbReference type="Pfam" id="PF13649"/>
    </source>
</evidence>
<dbReference type="PANTHER" id="PTHR43464:SF19">
    <property type="entry name" value="UBIQUINONE BIOSYNTHESIS O-METHYLTRANSFERASE, MITOCHONDRIAL"/>
    <property type="match status" value="1"/>
</dbReference>
<keyword evidence="3" id="KW-0949">S-adenosyl-L-methionine</keyword>
<reference evidence="5 6" key="1">
    <citation type="submission" date="2020-08" db="EMBL/GenBank/DDBJ databases">
        <title>Sequencing the genomes of 1000 actinobacteria strains.</title>
        <authorList>
            <person name="Klenk H.-P."/>
        </authorList>
    </citation>
    <scope>NUCLEOTIDE SEQUENCE [LARGE SCALE GENOMIC DNA]</scope>
    <source>
        <strain evidence="5 6">DSM 45486</strain>
    </source>
</reference>
<dbReference type="Gene3D" id="3.40.50.150">
    <property type="entry name" value="Vaccinia Virus protein VP39"/>
    <property type="match status" value="1"/>
</dbReference>
<evidence type="ECO:0000256" key="2">
    <source>
        <dbReference type="ARBA" id="ARBA00022679"/>
    </source>
</evidence>
<protein>
    <submittedName>
        <fullName evidence="5">SAM-dependent methyltransferase</fullName>
    </submittedName>
</protein>
<dbReference type="CDD" id="cd02440">
    <property type="entry name" value="AdoMet_MTases"/>
    <property type="match status" value="1"/>
</dbReference>
<dbReference type="SUPFAM" id="SSF53335">
    <property type="entry name" value="S-adenosyl-L-methionine-dependent methyltransferases"/>
    <property type="match status" value="1"/>
</dbReference>
<dbReference type="InterPro" id="IPR029063">
    <property type="entry name" value="SAM-dependent_MTases_sf"/>
</dbReference>
<dbReference type="AlphaFoldDB" id="A0A7W9LZR7"/>
<dbReference type="GO" id="GO:0032259">
    <property type="term" value="P:methylation"/>
    <property type="evidence" value="ECO:0007669"/>
    <property type="project" value="UniProtKB-KW"/>
</dbReference>
<organism evidence="5 6">
    <name type="scientific">Saccharothrix ecbatanensis</name>
    <dbReference type="NCBI Taxonomy" id="1105145"/>
    <lineage>
        <taxon>Bacteria</taxon>
        <taxon>Bacillati</taxon>
        <taxon>Actinomycetota</taxon>
        <taxon>Actinomycetes</taxon>
        <taxon>Pseudonocardiales</taxon>
        <taxon>Pseudonocardiaceae</taxon>
        <taxon>Saccharothrix</taxon>
    </lineage>
</organism>
<keyword evidence="1 5" id="KW-0489">Methyltransferase</keyword>
<dbReference type="PANTHER" id="PTHR43464">
    <property type="entry name" value="METHYLTRANSFERASE"/>
    <property type="match status" value="1"/>
</dbReference>
<dbReference type="GO" id="GO:0008168">
    <property type="term" value="F:methyltransferase activity"/>
    <property type="evidence" value="ECO:0007669"/>
    <property type="project" value="UniProtKB-KW"/>
</dbReference>